<organism evidence="1 2">
    <name type="scientific">Brenneria corticis</name>
    <dbReference type="NCBI Taxonomy" id="2173106"/>
    <lineage>
        <taxon>Bacteria</taxon>
        <taxon>Pseudomonadati</taxon>
        <taxon>Pseudomonadota</taxon>
        <taxon>Gammaproteobacteria</taxon>
        <taxon>Enterobacterales</taxon>
        <taxon>Pectobacteriaceae</taxon>
        <taxon>Brenneria</taxon>
    </lineage>
</organism>
<dbReference type="RefSeq" id="WP_136168884.1">
    <property type="nucleotide sequence ID" value="NZ_KZ819129.1"/>
</dbReference>
<evidence type="ECO:0000313" key="1">
    <source>
        <dbReference type="EMBL" id="PWC09231.1"/>
    </source>
</evidence>
<accession>A0A2U1TIJ8</accession>
<proteinExistence type="predicted"/>
<name>A0A2U1TIJ8_9GAMM</name>
<evidence type="ECO:0000313" key="2">
    <source>
        <dbReference type="Proteomes" id="UP000296159"/>
    </source>
</evidence>
<comment type="caution">
    <text evidence="1">The sequence shown here is derived from an EMBL/GenBank/DDBJ whole genome shotgun (WGS) entry which is preliminary data.</text>
</comment>
<sequence length="178" mass="19917">MSDSSVVVFTARGLDRLKSDGGSSAWVLSEKRASRCKYVVCVQNRDPADNHNNDWGTVTAPHKNAFFVGMISDVVLSPEWNGKHPKRWLIKVSQYAEVSYPDMWDGARNPVAYSSLFELGIDESKLKFNKMPEVNIESPKAAPEEDPFPEGITIQNAKILLSKKYEVSVDSIEIIIRA</sequence>
<protein>
    <submittedName>
        <fullName evidence="1">Uncharacterized protein</fullName>
    </submittedName>
</protein>
<gene>
    <name evidence="1" type="ORF">DDT56_24290</name>
</gene>
<keyword evidence="2" id="KW-1185">Reference proteome</keyword>
<dbReference type="AlphaFoldDB" id="A0A2U1TIJ8"/>
<dbReference type="Proteomes" id="UP000296159">
    <property type="component" value="Unassembled WGS sequence"/>
</dbReference>
<reference evidence="1 2" key="1">
    <citation type="submission" date="2018-04" db="EMBL/GenBank/DDBJ databases">
        <title>Brenneria corticis sp.nov.</title>
        <authorList>
            <person name="Li Y."/>
        </authorList>
    </citation>
    <scope>NUCLEOTIDE SEQUENCE [LARGE SCALE GENOMIC DNA]</scope>
    <source>
        <strain evidence="1 2">CFCC 11842</strain>
    </source>
</reference>
<dbReference type="EMBL" id="QDKH01000072">
    <property type="protein sequence ID" value="PWC09231.1"/>
    <property type="molecule type" value="Genomic_DNA"/>
</dbReference>